<feature type="compositionally biased region" description="Basic and acidic residues" evidence="4">
    <location>
        <begin position="1"/>
        <end position="10"/>
    </location>
</feature>
<dbReference type="InterPro" id="IPR000843">
    <property type="entry name" value="HTH_LacI"/>
</dbReference>
<reference evidence="6 7" key="1">
    <citation type="submission" date="2019-08" db="EMBL/GenBank/DDBJ databases">
        <title>Hyperibacter terrae gen. nov., sp. nov. and Hyperibacter viscosus sp. nov., two new members in the family Rhodospirillaceae isolated from the rhizosphere of Hypericum perforatum.</title>
        <authorList>
            <person name="Noviana Z."/>
        </authorList>
    </citation>
    <scope>NUCLEOTIDE SEQUENCE [LARGE SCALE GENOMIC DNA]</scope>
    <source>
        <strain evidence="6 7">R5959</strain>
    </source>
</reference>
<dbReference type="GO" id="GO:0003700">
    <property type="term" value="F:DNA-binding transcription factor activity"/>
    <property type="evidence" value="ECO:0007669"/>
    <property type="project" value="TreeGrafter"/>
</dbReference>
<dbReference type="SMART" id="SM00354">
    <property type="entry name" value="HTH_LACI"/>
    <property type="match status" value="1"/>
</dbReference>
<gene>
    <name evidence="6" type="ORF">FRZ61_10940</name>
</gene>
<feature type="domain" description="HTH lacI-type" evidence="5">
    <location>
        <begin position="27"/>
        <end position="81"/>
    </location>
</feature>
<feature type="region of interest" description="Disordered" evidence="4">
    <location>
        <begin position="1"/>
        <end position="25"/>
    </location>
</feature>
<dbReference type="PANTHER" id="PTHR30146:SF138">
    <property type="entry name" value="TRANSCRIPTIONAL REGULATORY PROTEIN"/>
    <property type="match status" value="1"/>
</dbReference>
<keyword evidence="3" id="KW-0804">Transcription</keyword>
<keyword evidence="1" id="KW-0805">Transcription regulation</keyword>
<evidence type="ECO:0000256" key="3">
    <source>
        <dbReference type="ARBA" id="ARBA00023163"/>
    </source>
</evidence>
<evidence type="ECO:0000313" key="6">
    <source>
        <dbReference type="EMBL" id="QEX21172.1"/>
    </source>
</evidence>
<evidence type="ECO:0000259" key="5">
    <source>
        <dbReference type="PROSITE" id="PS50932"/>
    </source>
</evidence>
<feature type="region of interest" description="Disordered" evidence="4">
    <location>
        <begin position="351"/>
        <end position="383"/>
    </location>
</feature>
<dbReference type="Gene3D" id="3.40.50.2300">
    <property type="match status" value="2"/>
</dbReference>
<dbReference type="PROSITE" id="PS00356">
    <property type="entry name" value="HTH_LACI_1"/>
    <property type="match status" value="1"/>
</dbReference>
<dbReference type="EMBL" id="CP042582">
    <property type="protein sequence ID" value="QEX21172.1"/>
    <property type="molecule type" value="Genomic_DNA"/>
</dbReference>
<dbReference type="InterPro" id="IPR046335">
    <property type="entry name" value="LacI/GalR-like_sensor"/>
</dbReference>
<dbReference type="Pfam" id="PF00356">
    <property type="entry name" value="LacI"/>
    <property type="match status" value="1"/>
</dbReference>
<dbReference type="SUPFAM" id="SSF53822">
    <property type="entry name" value="Periplasmic binding protein-like I"/>
    <property type="match status" value="1"/>
</dbReference>
<feature type="compositionally biased region" description="Basic residues" evidence="4">
    <location>
        <begin position="14"/>
        <end position="25"/>
    </location>
</feature>
<evidence type="ECO:0000256" key="4">
    <source>
        <dbReference type="SAM" id="MobiDB-lite"/>
    </source>
</evidence>
<accession>A0A5J6MTY3</accession>
<dbReference type="CDD" id="cd06273">
    <property type="entry name" value="PBP1_LacI-like"/>
    <property type="match status" value="1"/>
</dbReference>
<keyword evidence="7" id="KW-1185">Reference proteome</keyword>
<dbReference type="AlphaFoldDB" id="A0A5J6MTY3"/>
<evidence type="ECO:0000313" key="7">
    <source>
        <dbReference type="Proteomes" id="UP000325797"/>
    </source>
</evidence>
<name>A0A5J6MTY3_9PROT</name>
<dbReference type="Pfam" id="PF13377">
    <property type="entry name" value="Peripla_BP_3"/>
    <property type="match status" value="1"/>
</dbReference>
<proteinExistence type="predicted"/>
<dbReference type="PROSITE" id="PS50932">
    <property type="entry name" value="HTH_LACI_2"/>
    <property type="match status" value="1"/>
</dbReference>
<sequence length="383" mass="41585">MRDRRRDRTQAAKPLRKRAPRRQSNRVKVEDVAQAAGVSGATVSRALNNAGFVSAEILRRVREAADRLGYVPHGAARALASQRSRAIGAIVPTLENTNFAIGAEAVQRRILQAGYNLLVASTGYEPSRELLHVQEFAAHGVDGIMLVGTHRDPAVVQFLKSRKIPYVATWVLADDDTPSVGFDNAAAARRLASHLLDLGHRQIGVIAGLSRNNDRAAARLEGIRQALAERDLALPQELLIERPYRIVEGQFAMRALMATSPRPTAVICGNDQLAFGALLECGRQGILVPRGVSVAGFDDLEFASQIRPSLTTLHVPAEEIGLRAAEYLLARIENRPVASQTEVPVNLIIRESTAPPPTPQPMSEPRSANESRPASRETALSTE</sequence>
<dbReference type="PANTHER" id="PTHR30146">
    <property type="entry name" value="LACI-RELATED TRANSCRIPTIONAL REPRESSOR"/>
    <property type="match status" value="1"/>
</dbReference>
<dbReference type="SUPFAM" id="SSF47413">
    <property type="entry name" value="lambda repressor-like DNA-binding domains"/>
    <property type="match status" value="1"/>
</dbReference>
<dbReference type="CDD" id="cd01392">
    <property type="entry name" value="HTH_LacI"/>
    <property type="match status" value="1"/>
</dbReference>
<dbReference type="RefSeq" id="WP_191909312.1">
    <property type="nucleotide sequence ID" value="NZ_CP042582.1"/>
</dbReference>
<dbReference type="InterPro" id="IPR028082">
    <property type="entry name" value="Peripla_BP_I"/>
</dbReference>
<keyword evidence="2" id="KW-0238">DNA-binding</keyword>
<dbReference type="KEGG" id="hadh:FRZ61_10940"/>
<evidence type="ECO:0000256" key="1">
    <source>
        <dbReference type="ARBA" id="ARBA00023015"/>
    </source>
</evidence>
<dbReference type="InterPro" id="IPR010982">
    <property type="entry name" value="Lambda_DNA-bd_dom_sf"/>
</dbReference>
<protein>
    <submittedName>
        <fullName evidence="6">Transcriptional regulator</fullName>
    </submittedName>
</protein>
<dbReference type="Gene3D" id="1.10.260.40">
    <property type="entry name" value="lambda repressor-like DNA-binding domains"/>
    <property type="match status" value="1"/>
</dbReference>
<organism evidence="6 7">
    <name type="scientific">Hypericibacter adhaerens</name>
    <dbReference type="NCBI Taxonomy" id="2602016"/>
    <lineage>
        <taxon>Bacteria</taxon>
        <taxon>Pseudomonadati</taxon>
        <taxon>Pseudomonadota</taxon>
        <taxon>Alphaproteobacteria</taxon>
        <taxon>Rhodospirillales</taxon>
        <taxon>Dongiaceae</taxon>
        <taxon>Hypericibacter</taxon>
    </lineage>
</organism>
<dbReference type="Proteomes" id="UP000325797">
    <property type="component" value="Chromosome"/>
</dbReference>
<dbReference type="GO" id="GO:0000976">
    <property type="term" value="F:transcription cis-regulatory region binding"/>
    <property type="evidence" value="ECO:0007669"/>
    <property type="project" value="TreeGrafter"/>
</dbReference>
<evidence type="ECO:0000256" key="2">
    <source>
        <dbReference type="ARBA" id="ARBA00023125"/>
    </source>
</evidence>